<name>A0A0R1SEG9_9LACO</name>
<dbReference type="GO" id="GO:0008999">
    <property type="term" value="F:protein-N-terminal-alanine acetyltransferase activity"/>
    <property type="evidence" value="ECO:0007669"/>
    <property type="project" value="TreeGrafter"/>
</dbReference>
<dbReference type="AlphaFoldDB" id="A0A0R1SEG9"/>
<keyword evidence="2" id="KW-0808">Transferase</keyword>
<evidence type="ECO:0000313" key="3">
    <source>
        <dbReference type="Proteomes" id="UP000051647"/>
    </source>
</evidence>
<dbReference type="OrthoDB" id="5319888at2"/>
<dbReference type="Proteomes" id="UP000051647">
    <property type="component" value="Unassembled WGS sequence"/>
</dbReference>
<dbReference type="PANTHER" id="PTHR43617:SF20">
    <property type="entry name" value="N-ALPHA-ACETYLTRANSFERASE RIMI"/>
    <property type="match status" value="1"/>
</dbReference>
<evidence type="ECO:0000259" key="1">
    <source>
        <dbReference type="PROSITE" id="PS51186"/>
    </source>
</evidence>
<dbReference type="Pfam" id="PF00583">
    <property type="entry name" value="Acetyltransf_1"/>
    <property type="match status" value="1"/>
</dbReference>
<dbReference type="Gene3D" id="3.40.630.30">
    <property type="match status" value="1"/>
</dbReference>
<accession>A0A0R1SEG9</accession>
<dbReference type="eggNOG" id="COG0456">
    <property type="taxonomic scope" value="Bacteria"/>
</dbReference>
<dbReference type="PATRIC" id="fig|1423815.3.peg.1710"/>
<gene>
    <name evidence="2" type="ORF">FC27_GL001672</name>
</gene>
<evidence type="ECO:0000313" key="2">
    <source>
        <dbReference type="EMBL" id="KRL67647.1"/>
    </source>
</evidence>
<dbReference type="EMBL" id="AZFA01000004">
    <property type="protein sequence ID" value="KRL67647.1"/>
    <property type="molecule type" value="Genomic_DNA"/>
</dbReference>
<dbReference type="InterPro" id="IPR016181">
    <property type="entry name" value="Acyl_CoA_acyltransferase"/>
</dbReference>
<dbReference type="CDD" id="cd04301">
    <property type="entry name" value="NAT_SF"/>
    <property type="match status" value="1"/>
</dbReference>
<keyword evidence="3" id="KW-1185">Reference proteome</keyword>
<comment type="caution">
    <text evidence="2">The sequence shown here is derived from an EMBL/GenBank/DDBJ whole genome shotgun (WGS) entry which is preliminary data.</text>
</comment>
<sequence length="197" mass="22517">MFRYAKEDDIEQILPTLFQIFDEMELDVFKEIGNDTMAQVIKEGFALPEYRYGLDHILVNEIDGKAAAIAISYPEEEEDGIDAPLLKILKKHGINRTTLFTDKEAWPGEWYLDSFAVAPEFQNQGIGTKTLKSFIDLIAERGEKVLSLNVDVDNAPAQHVYDEVGFKKVGQLYIGDHLYDHMQYNLDQIEAKLSKVR</sequence>
<dbReference type="InterPro" id="IPR000182">
    <property type="entry name" value="GNAT_dom"/>
</dbReference>
<organism evidence="2 3">
    <name type="scientific">Companilactobacillus versmoldensis DSM 14857 = KCTC 3814</name>
    <dbReference type="NCBI Taxonomy" id="1423815"/>
    <lineage>
        <taxon>Bacteria</taxon>
        <taxon>Bacillati</taxon>
        <taxon>Bacillota</taxon>
        <taxon>Bacilli</taxon>
        <taxon>Lactobacillales</taxon>
        <taxon>Lactobacillaceae</taxon>
        <taxon>Companilactobacillus</taxon>
    </lineage>
</organism>
<reference evidence="2 3" key="1">
    <citation type="journal article" date="2015" name="Genome Announc.">
        <title>Expanding the biotechnology potential of lactobacilli through comparative genomics of 213 strains and associated genera.</title>
        <authorList>
            <person name="Sun Z."/>
            <person name="Harris H.M."/>
            <person name="McCann A."/>
            <person name="Guo C."/>
            <person name="Argimon S."/>
            <person name="Zhang W."/>
            <person name="Yang X."/>
            <person name="Jeffery I.B."/>
            <person name="Cooney J.C."/>
            <person name="Kagawa T.F."/>
            <person name="Liu W."/>
            <person name="Song Y."/>
            <person name="Salvetti E."/>
            <person name="Wrobel A."/>
            <person name="Rasinkangas P."/>
            <person name="Parkhill J."/>
            <person name="Rea M.C."/>
            <person name="O'Sullivan O."/>
            <person name="Ritari J."/>
            <person name="Douillard F.P."/>
            <person name="Paul Ross R."/>
            <person name="Yang R."/>
            <person name="Briner A.E."/>
            <person name="Felis G.E."/>
            <person name="de Vos W.M."/>
            <person name="Barrangou R."/>
            <person name="Klaenhammer T.R."/>
            <person name="Caufield P.W."/>
            <person name="Cui Y."/>
            <person name="Zhang H."/>
            <person name="O'Toole P.W."/>
        </authorList>
    </citation>
    <scope>NUCLEOTIDE SEQUENCE [LARGE SCALE GENOMIC DNA]</scope>
    <source>
        <strain evidence="2 3">DSM 14857</strain>
    </source>
</reference>
<dbReference type="RefSeq" id="WP_010624200.1">
    <property type="nucleotide sequence ID" value="NZ_AZFA01000004.1"/>
</dbReference>
<proteinExistence type="predicted"/>
<feature type="domain" description="N-acetyltransferase" evidence="1">
    <location>
        <begin position="1"/>
        <end position="187"/>
    </location>
</feature>
<protein>
    <submittedName>
        <fullName evidence="2">GNAT family acetyltransferase</fullName>
    </submittedName>
</protein>
<dbReference type="InterPro" id="IPR050276">
    <property type="entry name" value="MshD_Acetyltransferase"/>
</dbReference>
<dbReference type="PANTHER" id="PTHR43617">
    <property type="entry name" value="L-AMINO ACID N-ACETYLTRANSFERASE"/>
    <property type="match status" value="1"/>
</dbReference>
<dbReference type="SUPFAM" id="SSF55729">
    <property type="entry name" value="Acyl-CoA N-acyltransferases (Nat)"/>
    <property type="match status" value="1"/>
</dbReference>
<dbReference type="STRING" id="1423815.FC27_GL001672"/>
<dbReference type="PROSITE" id="PS51186">
    <property type="entry name" value="GNAT"/>
    <property type="match status" value="1"/>
</dbReference>